<reference evidence="1 2" key="1">
    <citation type="submission" date="2024-06" db="EMBL/GenBank/DDBJ databases">
        <title>Sorghum-associated microbial communities from plants grown in Nebraska, USA.</title>
        <authorList>
            <person name="Schachtman D."/>
        </authorList>
    </citation>
    <scope>NUCLEOTIDE SEQUENCE [LARGE SCALE GENOMIC DNA]</scope>
    <source>
        <strain evidence="1 2">1288</strain>
    </source>
</reference>
<gene>
    <name evidence="1" type="ORF">ABIC55_004432</name>
</gene>
<sequence>MKVVLQAIIGSILIRVSYIACMKLVGYFKTNAYKPDIIVAWDKVEILQNEVVFGKIISSNFALLSFVGS</sequence>
<keyword evidence="2" id="KW-1185">Reference proteome</keyword>
<dbReference type="EMBL" id="JBEPME010000009">
    <property type="protein sequence ID" value="MET3659293.1"/>
    <property type="molecule type" value="Genomic_DNA"/>
</dbReference>
<dbReference type="RefSeq" id="WP_354314777.1">
    <property type="nucleotide sequence ID" value="NZ_JBEPME010000009.1"/>
</dbReference>
<proteinExistence type="predicted"/>
<evidence type="ECO:0008006" key="3">
    <source>
        <dbReference type="Google" id="ProtNLM"/>
    </source>
</evidence>
<comment type="caution">
    <text evidence="1">The sequence shown here is derived from an EMBL/GenBank/DDBJ whole genome shotgun (WGS) entry which is preliminary data.</text>
</comment>
<dbReference type="Proteomes" id="UP001549104">
    <property type="component" value="Unassembled WGS sequence"/>
</dbReference>
<name>A0ABV2KDZ9_SPOPS</name>
<protein>
    <recommendedName>
        <fullName evidence="3">Peptidase S26 domain-containing protein</fullName>
    </recommendedName>
</protein>
<accession>A0ABV2KDZ9</accession>
<evidence type="ECO:0000313" key="2">
    <source>
        <dbReference type="Proteomes" id="UP001549104"/>
    </source>
</evidence>
<organism evidence="1 2">
    <name type="scientific">Sporosarcina psychrophila</name>
    <name type="common">Bacillus psychrophilus</name>
    <dbReference type="NCBI Taxonomy" id="1476"/>
    <lineage>
        <taxon>Bacteria</taxon>
        <taxon>Bacillati</taxon>
        <taxon>Bacillota</taxon>
        <taxon>Bacilli</taxon>
        <taxon>Bacillales</taxon>
        <taxon>Caryophanaceae</taxon>
        <taxon>Sporosarcina</taxon>
    </lineage>
</organism>
<evidence type="ECO:0000313" key="1">
    <source>
        <dbReference type="EMBL" id="MET3659293.1"/>
    </source>
</evidence>